<dbReference type="AlphaFoldDB" id="A0AAW1NK54"/>
<evidence type="ECO:0000313" key="2">
    <source>
        <dbReference type="Proteomes" id="UP001458880"/>
    </source>
</evidence>
<sequence length="102" mass="12032">MRLLQQQLQTCKIVNKISQCIEDDEFDIPLYKLPKRWANFDTTQFPKSHLHTFEVEDFATIDHNLMTSDVYSDGDIVNLVKHWISTDELENSNDEEEEEPCN</sequence>
<evidence type="ECO:0008006" key="3">
    <source>
        <dbReference type="Google" id="ProtNLM"/>
    </source>
</evidence>
<protein>
    <recommendedName>
        <fullName evidence="3">BACK domain-containing protein</fullName>
    </recommendedName>
</protein>
<gene>
    <name evidence="1" type="ORF">QE152_g282</name>
</gene>
<accession>A0AAW1NK54</accession>
<comment type="caution">
    <text evidence="1">The sequence shown here is derived from an EMBL/GenBank/DDBJ whole genome shotgun (WGS) entry which is preliminary data.</text>
</comment>
<name>A0AAW1NK54_POPJA</name>
<evidence type="ECO:0000313" key="1">
    <source>
        <dbReference type="EMBL" id="KAK9758984.1"/>
    </source>
</evidence>
<reference evidence="1 2" key="1">
    <citation type="journal article" date="2024" name="BMC Genomics">
        <title>De novo assembly and annotation of Popillia japonica's genome with initial clues to its potential as an invasive pest.</title>
        <authorList>
            <person name="Cucini C."/>
            <person name="Boschi S."/>
            <person name="Funari R."/>
            <person name="Cardaioli E."/>
            <person name="Iannotti N."/>
            <person name="Marturano G."/>
            <person name="Paoli F."/>
            <person name="Bruttini M."/>
            <person name="Carapelli A."/>
            <person name="Frati F."/>
            <person name="Nardi F."/>
        </authorList>
    </citation>
    <scope>NUCLEOTIDE SEQUENCE [LARGE SCALE GENOMIC DNA]</scope>
    <source>
        <strain evidence="1">DMR45628</strain>
    </source>
</reference>
<dbReference type="Proteomes" id="UP001458880">
    <property type="component" value="Unassembled WGS sequence"/>
</dbReference>
<organism evidence="1 2">
    <name type="scientific">Popillia japonica</name>
    <name type="common">Japanese beetle</name>
    <dbReference type="NCBI Taxonomy" id="7064"/>
    <lineage>
        <taxon>Eukaryota</taxon>
        <taxon>Metazoa</taxon>
        <taxon>Ecdysozoa</taxon>
        <taxon>Arthropoda</taxon>
        <taxon>Hexapoda</taxon>
        <taxon>Insecta</taxon>
        <taxon>Pterygota</taxon>
        <taxon>Neoptera</taxon>
        <taxon>Endopterygota</taxon>
        <taxon>Coleoptera</taxon>
        <taxon>Polyphaga</taxon>
        <taxon>Scarabaeiformia</taxon>
        <taxon>Scarabaeidae</taxon>
        <taxon>Rutelinae</taxon>
        <taxon>Popillia</taxon>
    </lineage>
</organism>
<proteinExistence type="predicted"/>
<keyword evidence="2" id="KW-1185">Reference proteome</keyword>
<dbReference type="EMBL" id="JASPKY010000002">
    <property type="protein sequence ID" value="KAK9758984.1"/>
    <property type="molecule type" value="Genomic_DNA"/>
</dbReference>